<dbReference type="PANTHER" id="PTHR34536">
    <property type="entry name" value="DENTIN SIALOPHOSPHOPROTEIN-LIKE PROTEIN"/>
    <property type="match status" value="1"/>
</dbReference>
<dbReference type="EMBL" id="SWLB01000022">
    <property type="protein sequence ID" value="KAF3324149.1"/>
    <property type="molecule type" value="Genomic_DNA"/>
</dbReference>
<dbReference type="PANTHER" id="PTHR34536:SF6">
    <property type="entry name" value="DENTIN SIALOPHOSPHOPROTEIN-LIKE PROTEIN"/>
    <property type="match status" value="1"/>
</dbReference>
<organism evidence="2 3">
    <name type="scientific">Carex littledalei</name>
    <dbReference type="NCBI Taxonomy" id="544730"/>
    <lineage>
        <taxon>Eukaryota</taxon>
        <taxon>Viridiplantae</taxon>
        <taxon>Streptophyta</taxon>
        <taxon>Embryophyta</taxon>
        <taxon>Tracheophyta</taxon>
        <taxon>Spermatophyta</taxon>
        <taxon>Magnoliopsida</taxon>
        <taxon>Liliopsida</taxon>
        <taxon>Poales</taxon>
        <taxon>Cyperaceae</taxon>
        <taxon>Cyperoideae</taxon>
        <taxon>Cariceae</taxon>
        <taxon>Carex</taxon>
        <taxon>Carex subgen. Euthyceras</taxon>
    </lineage>
</organism>
<feature type="compositionally biased region" description="Polar residues" evidence="1">
    <location>
        <begin position="695"/>
        <end position="705"/>
    </location>
</feature>
<gene>
    <name evidence="2" type="ORF">FCM35_KLT11616</name>
</gene>
<feature type="region of interest" description="Disordered" evidence="1">
    <location>
        <begin position="865"/>
        <end position="897"/>
    </location>
</feature>
<feature type="region of interest" description="Disordered" evidence="1">
    <location>
        <begin position="438"/>
        <end position="516"/>
    </location>
</feature>
<feature type="region of interest" description="Disordered" evidence="1">
    <location>
        <begin position="177"/>
        <end position="198"/>
    </location>
</feature>
<feature type="compositionally biased region" description="Basic and acidic residues" evidence="1">
    <location>
        <begin position="1138"/>
        <end position="1149"/>
    </location>
</feature>
<feature type="region of interest" description="Disordered" evidence="1">
    <location>
        <begin position="1106"/>
        <end position="1184"/>
    </location>
</feature>
<dbReference type="AlphaFoldDB" id="A0A833VHC2"/>
<feature type="compositionally biased region" description="Basic and acidic residues" evidence="1">
    <location>
        <begin position="1160"/>
        <end position="1184"/>
    </location>
</feature>
<feature type="compositionally biased region" description="Polar residues" evidence="1">
    <location>
        <begin position="181"/>
        <end position="198"/>
    </location>
</feature>
<accession>A0A833VHC2</accession>
<feature type="compositionally biased region" description="Basic residues" evidence="1">
    <location>
        <begin position="937"/>
        <end position="953"/>
    </location>
</feature>
<feature type="region of interest" description="Disordered" evidence="1">
    <location>
        <begin position="22"/>
        <end position="69"/>
    </location>
</feature>
<feature type="compositionally biased region" description="Basic and acidic residues" evidence="1">
    <location>
        <begin position="981"/>
        <end position="1004"/>
    </location>
</feature>
<feature type="compositionally biased region" description="Basic residues" evidence="1">
    <location>
        <begin position="22"/>
        <end position="35"/>
    </location>
</feature>
<feature type="region of interest" description="Disordered" evidence="1">
    <location>
        <begin position="695"/>
        <end position="808"/>
    </location>
</feature>
<feature type="compositionally biased region" description="Polar residues" evidence="1">
    <location>
        <begin position="956"/>
        <end position="972"/>
    </location>
</feature>
<evidence type="ECO:0000313" key="3">
    <source>
        <dbReference type="Proteomes" id="UP000623129"/>
    </source>
</evidence>
<feature type="compositionally biased region" description="Basic and acidic residues" evidence="1">
    <location>
        <begin position="709"/>
        <end position="722"/>
    </location>
</feature>
<feature type="compositionally biased region" description="Polar residues" evidence="1">
    <location>
        <begin position="723"/>
        <end position="734"/>
    </location>
</feature>
<keyword evidence="3" id="KW-1185">Reference proteome</keyword>
<dbReference type="OrthoDB" id="1350766at2759"/>
<protein>
    <submittedName>
        <fullName evidence="2">Uncharacterized protein</fullName>
    </submittedName>
</protein>
<feature type="compositionally biased region" description="Polar residues" evidence="1">
    <location>
        <begin position="866"/>
        <end position="878"/>
    </location>
</feature>
<feature type="compositionally biased region" description="Basic and acidic residues" evidence="1">
    <location>
        <begin position="578"/>
        <end position="591"/>
    </location>
</feature>
<proteinExistence type="predicted"/>
<dbReference type="Proteomes" id="UP000623129">
    <property type="component" value="Unassembled WGS sequence"/>
</dbReference>
<sequence>MLSSSNIGLELPRDIDPCVNWKKTKGKKRAVRRARSSVAGESNRQKAATTSSNGSENASDEEFKEADQVLASESEKLGVTILGRRFSDTVQNVPIKKRMRLLTGSPAPLPLDSSLASTLEAGSASFVEGSLDNHVDFSGISILAEAACKSDLPDEDTNFSVSEVQSPKGENGVVMSREASKVQSPGGTSVSLEGSSSHIETAKEVLNDGSDKSSKSEKVSRDLRLHWDLNTVMDDWDQQEDGNGVDDEQKTASVACNTEVCNNHKEEPEKTARNENHESTIRYNGDVLDIVAPKESCELLGIELRKEGNIVIEVSPKDSIVESITPCPVLIIPPFGPSSAKEEVKSNNGPYSNQLSASEHEQLSMELTIGSELISEECTNEPVEIKEEVNMSGSITDKPLEVNPQLDMITGPELISEECTKEPVEIKEEIKMAQSITGKPLEVSPQLELTTGPEPISEECTKEPVASAPYSEPKDSVMGNDQAGIDAMMGGNIVEHDSMTGDDKLEHSARQSDCDQLAEEKNLANPSHIETGLMPIIGNDGGHNPVDTEKVEKVDLSVSDKMGVEVDRHGSSVELPNDGDHSHFYPPKKDLEEDDYQYEDGELREPAMPYWGIDGFVDTETERGHREADERGNCLMEPLPDAPVMGSVTLDAPQGEEKLLVADTSVQINDCMGTNMIAKMDLESEDQTERLENDQANNLGENSTAEYMHSSREKSTGWDKQPESSSKNSGSPLKQESRPDSSSRREISLCIDTLRSTDDPLRNDNSFVRSRRSKEDDLDARPDRNPRAPRMHGRGGPSRQSDTSRRDEHWVETRINTGRTHHRTTEFGAPSYAPSNSGNATAASIAKVKSNGFMVAPDGTLVKTGASGSSRKCQNSSPFYHGTPTERDHRGFRSSRERVVSPDRFGGIRGGRPGRCAAEPVREQYHRPVIEISPGPRRQRSFSPHRGHIRHISPSHIGSPSRSRTRSPNAWVSPTAGGRCLADHEPRHERGRSPLHRMGPDYGDRPGALNLVHRNHHHFPSHGPRCVNDRRCTSPVNLMRRSPPRDVRFHPLDSPPPLHRQRDEFYHHPVHSGQRCNGFDHRRGFEEDQYEMVHAERLFERSVNGEGFRPRYSSQKSFEAHRRSSPRGRLNRGLGGDVNHRGKDRDSFKFGRGGGRRTNGKYEKREMRDRSGGDDDAAERRRLS</sequence>
<evidence type="ECO:0000313" key="2">
    <source>
        <dbReference type="EMBL" id="KAF3324149.1"/>
    </source>
</evidence>
<name>A0A833VHC2_9POAL</name>
<comment type="caution">
    <text evidence="2">The sequence shown here is derived from an EMBL/GenBank/DDBJ whole genome shotgun (WGS) entry which is preliminary data.</text>
</comment>
<feature type="compositionally biased region" description="Basic and acidic residues" evidence="1">
    <location>
        <begin position="494"/>
        <end position="516"/>
    </location>
</feature>
<feature type="region of interest" description="Disordered" evidence="1">
    <location>
        <begin position="934"/>
        <end position="1008"/>
    </location>
</feature>
<feature type="region of interest" description="Disordered" evidence="1">
    <location>
        <begin position="570"/>
        <end position="592"/>
    </location>
</feature>
<feature type="compositionally biased region" description="Basic and acidic residues" evidence="1">
    <location>
        <begin position="735"/>
        <end position="747"/>
    </location>
</feature>
<feature type="compositionally biased region" description="Basic and acidic residues" evidence="1">
    <location>
        <begin position="773"/>
        <end position="786"/>
    </location>
</feature>
<feature type="compositionally biased region" description="Polar residues" evidence="1">
    <location>
        <begin position="45"/>
        <end position="57"/>
    </location>
</feature>
<feature type="compositionally biased region" description="Basic and acidic residues" evidence="1">
    <location>
        <begin position="884"/>
        <end position="897"/>
    </location>
</feature>
<reference evidence="2" key="1">
    <citation type="submission" date="2020-01" db="EMBL/GenBank/DDBJ databases">
        <title>Genome sequence of Kobresia littledalei, the first chromosome-level genome in the family Cyperaceae.</title>
        <authorList>
            <person name="Qu G."/>
        </authorList>
    </citation>
    <scope>NUCLEOTIDE SEQUENCE</scope>
    <source>
        <strain evidence="2">C.B.Clarke</strain>
        <tissue evidence="2">Leaf</tissue>
    </source>
</reference>
<evidence type="ECO:0000256" key="1">
    <source>
        <dbReference type="SAM" id="MobiDB-lite"/>
    </source>
</evidence>